<accession>A0AA45C993</accession>
<feature type="signal peptide" evidence="1">
    <location>
        <begin position="1"/>
        <end position="26"/>
    </location>
</feature>
<evidence type="ECO:0008006" key="4">
    <source>
        <dbReference type="Google" id="ProtNLM"/>
    </source>
</evidence>
<sequence>MKKTLLFLSLLTLTFLLISCTPPIPGGIDGGNTGGNITSNTLVGEYNLKFETSSQKSSPDMALTYSDFTLEISYDGSYKVKIESDNFYNDTRVKFENPEIQVSENYNEIDLDFDIKFTNTDNSENNGTIKFKSNIRNNHLTFENNKVSKITYSADTGFTIPNTHYYVNGITLTRKDS</sequence>
<evidence type="ECO:0000313" key="2">
    <source>
        <dbReference type="EMBL" id="PWJ96649.1"/>
    </source>
</evidence>
<feature type="chain" id="PRO_5041243454" description="Lipoprotein" evidence="1">
    <location>
        <begin position="27"/>
        <end position="177"/>
    </location>
</feature>
<name>A0AA45C993_9BACT</name>
<dbReference type="RefSeq" id="WP_109603637.1">
    <property type="nucleotide sequence ID" value="NZ_QGGI01000001.1"/>
</dbReference>
<dbReference type="PROSITE" id="PS51257">
    <property type="entry name" value="PROKAR_LIPOPROTEIN"/>
    <property type="match status" value="1"/>
</dbReference>
<dbReference type="EMBL" id="QGGI01000001">
    <property type="protein sequence ID" value="PWJ96649.1"/>
    <property type="molecule type" value="Genomic_DNA"/>
</dbReference>
<gene>
    <name evidence="2" type="ORF">C7380_101223</name>
</gene>
<evidence type="ECO:0000256" key="1">
    <source>
        <dbReference type="SAM" id="SignalP"/>
    </source>
</evidence>
<proteinExistence type="predicted"/>
<dbReference type="AlphaFoldDB" id="A0AA45C993"/>
<keyword evidence="1" id="KW-0732">Signal</keyword>
<keyword evidence="3" id="KW-1185">Reference proteome</keyword>
<protein>
    <recommendedName>
        <fullName evidence="4">Lipoprotein</fullName>
    </recommendedName>
</protein>
<dbReference type="Proteomes" id="UP000245921">
    <property type="component" value="Unassembled WGS sequence"/>
</dbReference>
<reference evidence="2 3" key="1">
    <citation type="submission" date="2018-05" db="EMBL/GenBank/DDBJ databases">
        <title>Genomic Encyclopedia of Type Strains, Phase IV (KMG-IV): sequencing the most valuable type-strain genomes for metagenomic binning, comparative biology and taxonomic classification.</title>
        <authorList>
            <person name="Goeker M."/>
        </authorList>
    </citation>
    <scope>NUCLEOTIDE SEQUENCE [LARGE SCALE GENOMIC DNA]</scope>
    <source>
        <strain evidence="2 3">DSM 24906</strain>
    </source>
</reference>
<evidence type="ECO:0000313" key="3">
    <source>
        <dbReference type="Proteomes" id="UP000245921"/>
    </source>
</evidence>
<organism evidence="2 3">
    <name type="scientific">Oceanotoga teriensis</name>
    <dbReference type="NCBI Taxonomy" id="515440"/>
    <lineage>
        <taxon>Bacteria</taxon>
        <taxon>Thermotogati</taxon>
        <taxon>Thermotogota</taxon>
        <taxon>Thermotogae</taxon>
        <taxon>Petrotogales</taxon>
        <taxon>Petrotogaceae</taxon>
        <taxon>Oceanotoga</taxon>
    </lineage>
</organism>
<comment type="caution">
    <text evidence="2">The sequence shown here is derived from an EMBL/GenBank/DDBJ whole genome shotgun (WGS) entry which is preliminary data.</text>
</comment>